<evidence type="ECO:0000256" key="7">
    <source>
        <dbReference type="ARBA" id="ARBA00022927"/>
    </source>
</evidence>
<name>A0A1H7RK59_9GAMM</name>
<evidence type="ECO:0000256" key="1">
    <source>
        <dbReference type="ARBA" id="ARBA00004377"/>
    </source>
</evidence>
<evidence type="ECO:0000313" key="13">
    <source>
        <dbReference type="EMBL" id="SEL60552.1"/>
    </source>
</evidence>
<comment type="similarity">
    <text evidence="2 10">Belongs to the GSP L family.</text>
</comment>
<dbReference type="GO" id="GO:0015628">
    <property type="term" value="P:protein secretion by the type II secretion system"/>
    <property type="evidence" value="ECO:0007669"/>
    <property type="project" value="InterPro"/>
</dbReference>
<evidence type="ECO:0000256" key="8">
    <source>
        <dbReference type="ARBA" id="ARBA00022989"/>
    </source>
</evidence>
<dbReference type="Pfam" id="PF05134">
    <property type="entry name" value="T2SSL"/>
    <property type="match status" value="1"/>
</dbReference>
<dbReference type="Gene3D" id="3.30.420.380">
    <property type="match status" value="1"/>
</dbReference>
<evidence type="ECO:0000256" key="3">
    <source>
        <dbReference type="ARBA" id="ARBA00022448"/>
    </source>
</evidence>
<dbReference type="SUPFAM" id="SSF53067">
    <property type="entry name" value="Actin-like ATPase domain"/>
    <property type="match status" value="1"/>
</dbReference>
<sequence length="386" mass="42040">MWQLSVSPEWAQGVALADCQLRWWHAQGAGQGNWQTWQAAVAECAEAALTLRLILPVEAATVLHVELPTRKQRWLQQALAYAVEEQLAEDIDNLHLAIGEANSAGLTRVVAVRKNLLQATLTALQGLPFKVAVQSIQLDAEQFPLPDEATAAWCVSHGRAVWRNAQGEVIALTASMLRQQLAVQAAPGFRFAGEAPSDWPEAIELSANQPQADAIELAQGLFTPQSTVQPARRWLPVAALAALWAVLQWGFNLGQGIYLQQQADSLAAQSTAQYQQLFPEDRRIVNLEAQFREHLRQGEGSTSSGFLAQLQQVGAGLLQQGSGVRVVQLDYRRSTDSLSFEVEASDFAALEALRRQFTEQGLPVQVGSASREGDRVVARVSIGGEA</sequence>
<dbReference type="STRING" id="1429083.GCA_001885685_01151"/>
<feature type="domain" description="GspL cytoplasmic actin-ATPase-like" evidence="11">
    <location>
        <begin position="24"/>
        <end position="219"/>
    </location>
</feature>
<keyword evidence="5" id="KW-0997">Cell inner membrane</keyword>
<keyword evidence="6" id="KW-0812">Transmembrane</keyword>
<dbReference type="GO" id="GO:0009276">
    <property type="term" value="C:Gram-negative-bacterium-type cell wall"/>
    <property type="evidence" value="ECO:0007669"/>
    <property type="project" value="InterPro"/>
</dbReference>
<dbReference type="AlphaFoldDB" id="A0A1H7RK59"/>
<keyword evidence="4" id="KW-1003">Cell membrane</keyword>
<dbReference type="RefSeq" id="WP_074869881.1">
    <property type="nucleotide sequence ID" value="NZ_FOAS01000015.1"/>
</dbReference>
<evidence type="ECO:0000256" key="2">
    <source>
        <dbReference type="ARBA" id="ARBA00005318"/>
    </source>
</evidence>
<evidence type="ECO:0000313" key="14">
    <source>
        <dbReference type="Proteomes" id="UP000185766"/>
    </source>
</evidence>
<evidence type="ECO:0000256" key="5">
    <source>
        <dbReference type="ARBA" id="ARBA00022519"/>
    </source>
</evidence>
<dbReference type="Pfam" id="PF12693">
    <property type="entry name" value="GspL_C"/>
    <property type="match status" value="1"/>
</dbReference>
<keyword evidence="7 10" id="KW-0653">Protein transport</keyword>
<evidence type="ECO:0000256" key="6">
    <source>
        <dbReference type="ARBA" id="ARBA00022692"/>
    </source>
</evidence>
<comment type="function">
    <text evidence="10">Inner membrane component of the type II secretion system required for the energy-dependent secretion of extracellular factors such as proteases and toxins from the periplasm.</text>
</comment>
<keyword evidence="14" id="KW-1185">Reference proteome</keyword>
<evidence type="ECO:0000259" key="12">
    <source>
        <dbReference type="Pfam" id="PF12693"/>
    </source>
</evidence>
<comment type="subcellular location">
    <subcellularLocation>
        <location evidence="1">Cell inner membrane</location>
        <topology evidence="1">Single-pass membrane protein</topology>
    </subcellularLocation>
</comment>
<evidence type="ECO:0000256" key="4">
    <source>
        <dbReference type="ARBA" id="ARBA00022475"/>
    </source>
</evidence>
<dbReference type="InterPro" id="IPR043129">
    <property type="entry name" value="ATPase_NBD"/>
</dbReference>
<dbReference type="PIRSF" id="PIRSF015761">
    <property type="entry name" value="Protein_L"/>
    <property type="match status" value="1"/>
</dbReference>
<organism evidence="13 14">
    <name type="scientific">Atopomonas hussainii</name>
    <dbReference type="NCBI Taxonomy" id="1429083"/>
    <lineage>
        <taxon>Bacteria</taxon>
        <taxon>Pseudomonadati</taxon>
        <taxon>Pseudomonadota</taxon>
        <taxon>Gammaproteobacteria</taxon>
        <taxon>Pseudomonadales</taxon>
        <taxon>Pseudomonadaceae</taxon>
        <taxon>Atopomonas</taxon>
    </lineage>
</organism>
<dbReference type="GO" id="GO:0005886">
    <property type="term" value="C:plasma membrane"/>
    <property type="evidence" value="ECO:0007669"/>
    <property type="project" value="UniProtKB-SubCell"/>
</dbReference>
<keyword evidence="8" id="KW-1133">Transmembrane helix</keyword>
<gene>
    <name evidence="13" type="ORF">SAMN05216214_11523</name>
</gene>
<evidence type="ECO:0000259" key="11">
    <source>
        <dbReference type="Pfam" id="PF05134"/>
    </source>
</evidence>
<dbReference type="InterPro" id="IPR007812">
    <property type="entry name" value="T2SS_protein-GspL"/>
</dbReference>
<dbReference type="InterPro" id="IPR025691">
    <property type="entry name" value="GspL_pp_dom"/>
</dbReference>
<accession>A0A1H7RK59</accession>
<dbReference type="NCBIfam" id="TIGR01709">
    <property type="entry name" value="typeII_sec_gspL"/>
    <property type="match status" value="1"/>
</dbReference>
<dbReference type="Gene3D" id="3.30.1360.100">
    <property type="entry name" value="General secretion pathway protein M, EpsM"/>
    <property type="match status" value="1"/>
</dbReference>
<dbReference type="EMBL" id="FOAS01000015">
    <property type="protein sequence ID" value="SEL60552.1"/>
    <property type="molecule type" value="Genomic_DNA"/>
</dbReference>
<keyword evidence="3 10" id="KW-0813">Transport</keyword>
<dbReference type="CDD" id="cd24017">
    <property type="entry name" value="ASKHA_T2SSL_N"/>
    <property type="match status" value="1"/>
</dbReference>
<dbReference type="Proteomes" id="UP000185766">
    <property type="component" value="Unassembled WGS sequence"/>
</dbReference>
<dbReference type="InterPro" id="IPR024230">
    <property type="entry name" value="GspL_cyto_dom"/>
</dbReference>
<protein>
    <recommendedName>
        <fullName evidence="10">Type II secretion system protein L</fullName>
        <shortName evidence="10">T2SS protein L</shortName>
    </recommendedName>
</protein>
<evidence type="ECO:0000256" key="10">
    <source>
        <dbReference type="PIRNR" id="PIRNR015761"/>
    </source>
</evidence>
<evidence type="ECO:0000256" key="9">
    <source>
        <dbReference type="ARBA" id="ARBA00023136"/>
    </source>
</evidence>
<proteinExistence type="inferred from homology"/>
<keyword evidence="9" id="KW-0472">Membrane</keyword>
<reference evidence="13 14" key="1">
    <citation type="submission" date="2016-10" db="EMBL/GenBank/DDBJ databases">
        <authorList>
            <person name="de Groot N.N."/>
        </authorList>
    </citation>
    <scope>NUCLEOTIDE SEQUENCE [LARGE SCALE GENOMIC DNA]</scope>
    <source>
        <strain evidence="13 14">JCM 19513</strain>
    </source>
</reference>
<dbReference type="GO" id="GO:0015627">
    <property type="term" value="C:type II protein secretion system complex"/>
    <property type="evidence" value="ECO:0007669"/>
    <property type="project" value="InterPro"/>
</dbReference>
<feature type="domain" description="GspL periplasmic" evidence="12">
    <location>
        <begin position="232"/>
        <end position="383"/>
    </location>
</feature>